<dbReference type="PANTHER" id="PTHR11567:SF110">
    <property type="entry name" value="2-PHOSPHOXYLOSE PHOSPHATASE 1"/>
    <property type="match status" value="1"/>
</dbReference>
<dbReference type="Proteomes" id="UP000234166">
    <property type="component" value="Unassembled WGS sequence"/>
</dbReference>
<dbReference type="GO" id="GO:0030288">
    <property type="term" value="C:outer membrane-bounded periplasmic space"/>
    <property type="evidence" value="ECO:0007669"/>
    <property type="project" value="TreeGrafter"/>
</dbReference>
<reference evidence="5 6" key="1">
    <citation type="submission" date="2017-10" db="EMBL/GenBank/DDBJ databases">
        <authorList>
            <person name="Regsiter A."/>
            <person name="William W."/>
        </authorList>
    </citation>
    <scope>NUCLEOTIDE SEQUENCE [LARGE SCALE GENOMIC DNA]</scope>
    <source>
        <strain evidence="3 6">CFBP6984</strain>
        <strain evidence="4 5">CFBP7430</strain>
    </source>
</reference>
<organism evidence="4 5">
    <name type="scientific">Xanthomonas campestris pv. phaseoli</name>
    <dbReference type="NCBI Taxonomy" id="317013"/>
    <lineage>
        <taxon>Bacteria</taxon>
        <taxon>Pseudomonadati</taxon>
        <taxon>Pseudomonadota</taxon>
        <taxon>Gammaproteobacteria</taxon>
        <taxon>Lysobacterales</taxon>
        <taxon>Lysobacteraceae</taxon>
        <taxon>Xanthomonas</taxon>
    </lineage>
</organism>
<dbReference type="CDD" id="cd07061">
    <property type="entry name" value="HP_HAP_like"/>
    <property type="match status" value="1"/>
</dbReference>
<sequence length="464" mass="49560">MRSRRSSRSRTAATALRRLFRLSASLVMDLPMLLRFCRRATALLGLALVPLTPAHATDATPDTLEKVVILKRHGVRAAMSSPERLGRYSLHAWPHFGVPAGHLTANGAQLERLFGDYYRARYTALGLLNGDGCNQAYYWANRTQRTIASAQALASTLTPGCADPVHHVPTGSSDVLFDGTAALRQPQARARMQAAIAGRIGGDARAWNATQSDALDTLEHLLLQCAQRPCPAQAAPGKLRLTTVPAGLDDAGPSIPGIDGPAAAASGITESLLMGWADGQDFAALGWQGLDEATLLRVFAPHQAEFALRLRTPTVARLASTPLAARLLVTLQQGRDAASSADAIGGDARLVVVSGHDGTLTLLAGMFDLHWQLPGYQADQTVPGGALVFERWRRADGQRVIRLRYTAQSLTQLRGQQPLMLQAPPPSAAIFIPGCSTATPAYDCPLPQFAHLVQAALDPLAMDH</sequence>
<dbReference type="InterPro" id="IPR050645">
    <property type="entry name" value="Histidine_acid_phosphatase"/>
</dbReference>
<name>A0AB38E3D4_XANCH</name>
<evidence type="ECO:0000313" key="6">
    <source>
        <dbReference type="Proteomes" id="UP000234181"/>
    </source>
</evidence>
<dbReference type="InterPro" id="IPR029033">
    <property type="entry name" value="His_PPase_superfam"/>
</dbReference>
<gene>
    <name evidence="3" type="ORF">XAP6984_730005</name>
    <name evidence="4" type="ORF">XAP7430_690005</name>
</gene>
<keyword evidence="6" id="KW-1185">Reference proteome</keyword>
<proteinExistence type="inferred from homology"/>
<dbReference type="AlphaFoldDB" id="A0AB38E3D4"/>
<dbReference type="EMBL" id="OCYT01000132">
    <property type="protein sequence ID" value="SON86134.1"/>
    <property type="molecule type" value="Genomic_DNA"/>
</dbReference>
<dbReference type="Proteomes" id="UP000234181">
    <property type="component" value="Unassembled WGS sequence"/>
</dbReference>
<dbReference type="Pfam" id="PF00328">
    <property type="entry name" value="His_Phos_2"/>
    <property type="match status" value="2"/>
</dbReference>
<evidence type="ECO:0000313" key="4">
    <source>
        <dbReference type="EMBL" id="SON92039.1"/>
    </source>
</evidence>
<comment type="similarity">
    <text evidence="1">Belongs to the histidine acid phosphatase family.</text>
</comment>
<accession>A0AB38E3D4</accession>
<protein>
    <submittedName>
        <fullName evidence="4">Acid phosphatase</fullName>
    </submittedName>
</protein>
<dbReference type="InterPro" id="IPR000560">
    <property type="entry name" value="His_Pase_clade-2"/>
</dbReference>
<evidence type="ECO:0000256" key="1">
    <source>
        <dbReference type="ARBA" id="ARBA00005375"/>
    </source>
</evidence>
<dbReference type="SUPFAM" id="SSF53254">
    <property type="entry name" value="Phosphoglycerate mutase-like"/>
    <property type="match status" value="1"/>
</dbReference>
<comment type="caution">
    <text evidence="4">The sequence shown here is derived from an EMBL/GenBank/DDBJ whole genome shotgun (WGS) entry which is preliminary data.</text>
</comment>
<evidence type="ECO:0000313" key="5">
    <source>
        <dbReference type="Proteomes" id="UP000234166"/>
    </source>
</evidence>
<dbReference type="EMBL" id="OCYS01000126">
    <property type="protein sequence ID" value="SON92039.1"/>
    <property type="molecule type" value="Genomic_DNA"/>
</dbReference>
<dbReference type="GO" id="GO:0050308">
    <property type="term" value="F:sugar-phosphatase activity"/>
    <property type="evidence" value="ECO:0007669"/>
    <property type="project" value="TreeGrafter"/>
</dbReference>
<evidence type="ECO:0000256" key="2">
    <source>
        <dbReference type="ARBA" id="ARBA00022801"/>
    </source>
</evidence>
<evidence type="ECO:0000313" key="3">
    <source>
        <dbReference type="EMBL" id="SON86134.1"/>
    </source>
</evidence>
<keyword evidence="2" id="KW-0378">Hydrolase</keyword>
<dbReference type="Gene3D" id="3.40.50.1240">
    <property type="entry name" value="Phosphoglycerate mutase-like"/>
    <property type="match status" value="2"/>
</dbReference>
<dbReference type="PANTHER" id="PTHR11567">
    <property type="entry name" value="ACID PHOSPHATASE-RELATED"/>
    <property type="match status" value="1"/>
</dbReference>